<dbReference type="UniPathway" id="UPA00121">
    <property type="reaction ID" value="UER00345"/>
</dbReference>
<dbReference type="SUPFAM" id="SSF55021">
    <property type="entry name" value="ACT-like"/>
    <property type="match status" value="1"/>
</dbReference>
<dbReference type="InterPro" id="IPR045865">
    <property type="entry name" value="ACT-like_dom_sf"/>
</dbReference>
<sequence>MTYKYIYDLKNNIDRFSEDKLKEIEDIIKDRYQYILLSKEDGEFSKKIYQKLSKNPFIKKGKIAVGGCKGSYADQVANIIFEDKKISYFKRFSEILDSIEKEKSQYGILPLENSSYGSVKEVYNLMLKRNFYIIGSFKLDINHFLLGNIDANLADIKEVYSHPQALGQCRDYIYERNFKENEYFNTALSAKYVKESNDKSKAAIASKFAAKEYGLKILDKNIQNEENNYTRFIIVAKDIKIFENSNKISIRLKALDKPGSLIEIVEFFKILGINMTKLESSPIPGSDFKFIFYFDFDGNIREKKVRVLLDILKKEADDFEFMGNYIEF</sequence>
<dbReference type="InterPro" id="IPR002912">
    <property type="entry name" value="ACT_dom"/>
</dbReference>
<feature type="site" description="Essential for prephenate dehydratase activity" evidence="9">
    <location>
        <position position="230"/>
    </location>
</feature>
<dbReference type="GO" id="GO:0005737">
    <property type="term" value="C:cytoplasm"/>
    <property type="evidence" value="ECO:0007669"/>
    <property type="project" value="TreeGrafter"/>
</dbReference>
<evidence type="ECO:0000259" key="10">
    <source>
        <dbReference type="PROSITE" id="PS51171"/>
    </source>
</evidence>
<dbReference type="PROSITE" id="PS00857">
    <property type="entry name" value="PREPHENATE_DEHYDR_1"/>
    <property type="match status" value="1"/>
</dbReference>
<dbReference type="EMBL" id="VULQ01000005">
    <property type="protein sequence ID" value="MSS77789.1"/>
    <property type="molecule type" value="Genomic_DNA"/>
</dbReference>
<dbReference type="CDD" id="cd04905">
    <property type="entry name" value="ACT_CM-PDT"/>
    <property type="match status" value="1"/>
</dbReference>
<dbReference type="InterPro" id="IPR018528">
    <property type="entry name" value="Preph_deHydtase_CS"/>
</dbReference>
<dbReference type="RefSeq" id="WP_154540287.1">
    <property type="nucleotide sequence ID" value="NZ_JAXDSU010000072.1"/>
</dbReference>
<evidence type="ECO:0000313" key="12">
    <source>
        <dbReference type="EMBL" id="MSS77789.1"/>
    </source>
</evidence>
<feature type="domain" description="Prephenate dehydratase" evidence="10">
    <location>
        <begin position="62"/>
        <end position="237"/>
    </location>
</feature>
<gene>
    <name evidence="12" type="ORF">FYJ26_05075</name>
</gene>
<comment type="catalytic activity">
    <reaction evidence="8">
        <text>prephenate + H(+) = 3-phenylpyruvate + CO2 + H2O</text>
        <dbReference type="Rhea" id="RHEA:21648"/>
        <dbReference type="ChEBI" id="CHEBI:15377"/>
        <dbReference type="ChEBI" id="CHEBI:15378"/>
        <dbReference type="ChEBI" id="CHEBI:16526"/>
        <dbReference type="ChEBI" id="CHEBI:18005"/>
        <dbReference type="ChEBI" id="CHEBI:29934"/>
        <dbReference type="EC" id="4.2.1.51"/>
    </reaction>
</comment>
<evidence type="ECO:0000256" key="7">
    <source>
        <dbReference type="ARBA" id="ARBA00023239"/>
    </source>
</evidence>
<comment type="caution">
    <text evidence="12">The sequence shown here is derived from an EMBL/GenBank/DDBJ whole genome shotgun (WGS) entry which is preliminary data.</text>
</comment>
<feature type="domain" description="ACT" evidence="11">
    <location>
        <begin position="249"/>
        <end position="328"/>
    </location>
</feature>
<dbReference type="PROSITE" id="PS51671">
    <property type="entry name" value="ACT"/>
    <property type="match status" value="1"/>
</dbReference>
<evidence type="ECO:0000256" key="2">
    <source>
        <dbReference type="ARBA" id="ARBA00013147"/>
    </source>
</evidence>
<dbReference type="Gene3D" id="3.40.190.10">
    <property type="entry name" value="Periplasmic binding protein-like II"/>
    <property type="match status" value="2"/>
</dbReference>
<dbReference type="GO" id="GO:0009094">
    <property type="term" value="P:L-phenylalanine biosynthetic process"/>
    <property type="evidence" value="ECO:0007669"/>
    <property type="project" value="UniProtKB-UniPathway"/>
</dbReference>
<organism evidence="12 13">
    <name type="scientific">Anaerococcus porci</name>
    <dbReference type="NCBI Taxonomy" id="2652269"/>
    <lineage>
        <taxon>Bacteria</taxon>
        <taxon>Bacillati</taxon>
        <taxon>Bacillota</taxon>
        <taxon>Tissierellia</taxon>
        <taxon>Tissierellales</taxon>
        <taxon>Peptoniphilaceae</taxon>
        <taxon>Anaerococcus</taxon>
    </lineage>
</organism>
<evidence type="ECO:0000259" key="11">
    <source>
        <dbReference type="PROSITE" id="PS51671"/>
    </source>
</evidence>
<dbReference type="Pfam" id="PF00800">
    <property type="entry name" value="PDT"/>
    <property type="match status" value="1"/>
</dbReference>
<keyword evidence="7" id="KW-0456">Lyase</keyword>
<keyword evidence="6" id="KW-0584">Phenylalanine biosynthesis</keyword>
<evidence type="ECO:0000313" key="13">
    <source>
        <dbReference type="Proteomes" id="UP000441925"/>
    </source>
</evidence>
<accession>A0A6N7VVS6</accession>
<dbReference type="InterPro" id="IPR001086">
    <property type="entry name" value="Preph_deHydtase"/>
</dbReference>
<dbReference type="Gene3D" id="3.30.70.260">
    <property type="match status" value="1"/>
</dbReference>
<evidence type="ECO:0000256" key="6">
    <source>
        <dbReference type="ARBA" id="ARBA00023222"/>
    </source>
</evidence>
<dbReference type="Proteomes" id="UP000441925">
    <property type="component" value="Unassembled WGS sequence"/>
</dbReference>
<evidence type="ECO:0000256" key="4">
    <source>
        <dbReference type="ARBA" id="ARBA00022605"/>
    </source>
</evidence>
<dbReference type="PIRSF" id="PIRSF001500">
    <property type="entry name" value="Chor_mut_pdt_Ppr"/>
    <property type="match status" value="1"/>
</dbReference>
<keyword evidence="13" id="KW-1185">Reference proteome</keyword>
<dbReference type="AlphaFoldDB" id="A0A6N7VVS6"/>
<dbReference type="PROSITE" id="PS51171">
    <property type="entry name" value="PREPHENATE_DEHYDR_3"/>
    <property type="match status" value="1"/>
</dbReference>
<dbReference type="InterPro" id="IPR008242">
    <property type="entry name" value="Chor_mutase/pphenate_deHydtase"/>
</dbReference>
<keyword evidence="4" id="KW-0028">Amino-acid biosynthesis</keyword>
<keyword evidence="5" id="KW-0057">Aromatic amino acid biosynthesis</keyword>
<evidence type="ECO:0000256" key="5">
    <source>
        <dbReference type="ARBA" id="ARBA00023141"/>
    </source>
</evidence>
<evidence type="ECO:0000256" key="9">
    <source>
        <dbReference type="PIRSR" id="PIRSR001500-2"/>
    </source>
</evidence>
<dbReference type="CDD" id="cd13631">
    <property type="entry name" value="PBP2_Ct-PDT_like"/>
    <property type="match status" value="1"/>
</dbReference>
<evidence type="ECO:0000256" key="1">
    <source>
        <dbReference type="ARBA" id="ARBA00004741"/>
    </source>
</evidence>
<dbReference type="SUPFAM" id="SSF53850">
    <property type="entry name" value="Periplasmic binding protein-like II"/>
    <property type="match status" value="1"/>
</dbReference>
<dbReference type="PANTHER" id="PTHR21022">
    <property type="entry name" value="PREPHENATE DEHYDRATASE P PROTEIN"/>
    <property type="match status" value="1"/>
</dbReference>
<reference evidence="12 13" key="1">
    <citation type="submission" date="2019-08" db="EMBL/GenBank/DDBJ databases">
        <title>In-depth cultivation of the pig gut microbiome towards novel bacterial diversity and tailored functional studies.</title>
        <authorList>
            <person name="Wylensek D."/>
            <person name="Hitch T.C.A."/>
            <person name="Clavel T."/>
        </authorList>
    </citation>
    <scope>NUCLEOTIDE SEQUENCE [LARGE SCALE GENOMIC DNA]</scope>
    <source>
        <strain evidence="12 13">WCA-380-WT-2B</strain>
    </source>
</reference>
<evidence type="ECO:0000256" key="3">
    <source>
        <dbReference type="ARBA" id="ARBA00021872"/>
    </source>
</evidence>
<dbReference type="EC" id="4.2.1.51" evidence="2"/>
<name>A0A6N7VVS6_9FIRM</name>
<proteinExistence type="predicted"/>
<dbReference type="PANTHER" id="PTHR21022:SF19">
    <property type="entry name" value="PREPHENATE DEHYDRATASE-RELATED"/>
    <property type="match status" value="1"/>
</dbReference>
<evidence type="ECO:0000256" key="8">
    <source>
        <dbReference type="ARBA" id="ARBA00047848"/>
    </source>
</evidence>
<dbReference type="GO" id="GO:0004664">
    <property type="term" value="F:prephenate dehydratase activity"/>
    <property type="evidence" value="ECO:0007669"/>
    <property type="project" value="UniProtKB-EC"/>
</dbReference>
<comment type="pathway">
    <text evidence="1">Amino-acid biosynthesis; L-phenylalanine biosynthesis; phenylpyruvate from prephenate: step 1/1.</text>
</comment>
<protein>
    <recommendedName>
        <fullName evidence="3">Prephenate dehydratase</fullName>
        <ecNumber evidence="2">4.2.1.51</ecNumber>
    </recommendedName>
</protein>